<keyword evidence="2" id="KW-0488">Methylation</keyword>
<dbReference type="AlphaFoldDB" id="A0A2G9YYJ4"/>
<protein>
    <submittedName>
        <fullName evidence="7">Uncharacterized protein</fullName>
    </submittedName>
</protein>
<dbReference type="InterPro" id="IPR045584">
    <property type="entry name" value="Pilin-like"/>
</dbReference>
<organism evidence="7 8">
    <name type="scientific">Candidatus Nealsonbacteria bacterium CG23_combo_of_CG06-09_8_20_14_all_37_18</name>
    <dbReference type="NCBI Taxonomy" id="1974720"/>
    <lineage>
        <taxon>Bacteria</taxon>
        <taxon>Candidatus Nealsoniibacteriota</taxon>
    </lineage>
</organism>
<dbReference type="GO" id="GO:0016020">
    <property type="term" value="C:membrane"/>
    <property type="evidence" value="ECO:0007669"/>
    <property type="project" value="UniProtKB-SubCell"/>
</dbReference>
<dbReference type="EMBL" id="PCRQ01000037">
    <property type="protein sequence ID" value="PIP24292.1"/>
    <property type="molecule type" value="Genomic_DNA"/>
</dbReference>
<dbReference type="Gene3D" id="3.30.700.10">
    <property type="entry name" value="Glycoprotein, Type 4 Pilin"/>
    <property type="match status" value="1"/>
</dbReference>
<name>A0A2G9YYJ4_9BACT</name>
<dbReference type="SUPFAM" id="SSF54523">
    <property type="entry name" value="Pili subunits"/>
    <property type="match status" value="1"/>
</dbReference>
<evidence type="ECO:0000313" key="7">
    <source>
        <dbReference type="EMBL" id="PIP24292.1"/>
    </source>
</evidence>
<dbReference type="PROSITE" id="PS00409">
    <property type="entry name" value="PROKAR_NTER_METHYL"/>
    <property type="match status" value="1"/>
</dbReference>
<dbReference type="GO" id="GO:0015627">
    <property type="term" value="C:type II protein secretion system complex"/>
    <property type="evidence" value="ECO:0007669"/>
    <property type="project" value="InterPro"/>
</dbReference>
<dbReference type="PANTHER" id="PTHR30093:SF44">
    <property type="entry name" value="TYPE II SECRETION SYSTEM CORE PROTEIN G"/>
    <property type="match status" value="1"/>
</dbReference>
<evidence type="ECO:0000256" key="4">
    <source>
        <dbReference type="ARBA" id="ARBA00022989"/>
    </source>
</evidence>
<reference evidence="7 8" key="1">
    <citation type="submission" date="2017-09" db="EMBL/GenBank/DDBJ databases">
        <title>Depth-based differentiation of microbial function through sediment-hosted aquifers and enrichment of novel symbionts in the deep terrestrial subsurface.</title>
        <authorList>
            <person name="Probst A.J."/>
            <person name="Ladd B."/>
            <person name="Jarett J.K."/>
            <person name="Geller-Mcgrath D.E."/>
            <person name="Sieber C.M."/>
            <person name="Emerson J.B."/>
            <person name="Anantharaman K."/>
            <person name="Thomas B.C."/>
            <person name="Malmstrom R."/>
            <person name="Stieglmeier M."/>
            <person name="Klingl A."/>
            <person name="Woyke T."/>
            <person name="Ryan C.M."/>
            <person name="Banfield J.F."/>
        </authorList>
    </citation>
    <scope>NUCLEOTIDE SEQUENCE [LARGE SCALE GENOMIC DNA]</scope>
    <source>
        <strain evidence="7">CG23_combo_of_CG06-09_8_20_14_all_37_18</strain>
    </source>
</reference>
<dbReference type="NCBIfam" id="TIGR02532">
    <property type="entry name" value="IV_pilin_GFxxxE"/>
    <property type="match status" value="1"/>
</dbReference>
<keyword evidence="4 6" id="KW-1133">Transmembrane helix</keyword>
<dbReference type="InterPro" id="IPR012902">
    <property type="entry name" value="N_methyl_site"/>
</dbReference>
<keyword evidence="3 6" id="KW-0812">Transmembrane</keyword>
<gene>
    <name evidence="7" type="ORF">COX35_01495</name>
</gene>
<proteinExistence type="predicted"/>
<comment type="caution">
    <text evidence="7">The sequence shown here is derived from an EMBL/GenBank/DDBJ whole genome shotgun (WGS) entry which is preliminary data.</text>
</comment>
<evidence type="ECO:0000256" key="6">
    <source>
        <dbReference type="SAM" id="Phobius"/>
    </source>
</evidence>
<sequence length="141" mass="14576">MSSPKGFTLVELLVVIAIIGILASIVLVSLGGARTRAQDARVITDLNQIRTTAEIINSADTNYANVVNNADINTLYVDMNAQGATNITRVSNAAGYCVEAKLPGGKWGCVNSGLAAIFDGANSPLCNGTTNSTPNSISCSQ</sequence>
<evidence type="ECO:0000256" key="3">
    <source>
        <dbReference type="ARBA" id="ARBA00022692"/>
    </source>
</evidence>
<dbReference type="Proteomes" id="UP000229952">
    <property type="component" value="Unassembled WGS sequence"/>
</dbReference>
<dbReference type="InterPro" id="IPR002416">
    <property type="entry name" value="T2SS_protein-GspH"/>
</dbReference>
<accession>A0A2G9YYJ4</accession>
<dbReference type="PRINTS" id="PR00885">
    <property type="entry name" value="BCTERIALGSPH"/>
</dbReference>
<evidence type="ECO:0000313" key="8">
    <source>
        <dbReference type="Proteomes" id="UP000229952"/>
    </source>
</evidence>
<keyword evidence="5 6" id="KW-0472">Membrane</keyword>
<dbReference type="Pfam" id="PF07963">
    <property type="entry name" value="N_methyl"/>
    <property type="match status" value="1"/>
</dbReference>
<dbReference type="GO" id="GO:0015628">
    <property type="term" value="P:protein secretion by the type II secretion system"/>
    <property type="evidence" value="ECO:0007669"/>
    <property type="project" value="InterPro"/>
</dbReference>
<evidence type="ECO:0000256" key="2">
    <source>
        <dbReference type="ARBA" id="ARBA00022481"/>
    </source>
</evidence>
<feature type="transmembrane region" description="Helical" evidence="6">
    <location>
        <begin position="12"/>
        <end position="33"/>
    </location>
</feature>
<comment type="subcellular location">
    <subcellularLocation>
        <location evidence="1">Membrane</location>
        <topology evidence="1">Single-pass membrane protein</topology>
    </subcellularLocation>
</comment>
<evidence type="ECO:0000256" key="5">
    <source>
        <dbReference type="ARBA" id="ARBA00023136"/>
    </source>
</evidence>
<evidence type="ECO:0000256" key="1">
    <source>
        <dbReference type="ARBA" id="ARBA00004167"/>
    </source>
</evidence>
<dbReference type="PANTHER" id="PTHR30093">
    <property type="entry name" value="GENERAL SECRETION PATHWAY PROTEIN G"/>
    <property type="match status" value="1"/>
</dbReference>